<keyword evidence="4" id="KW-1185">Reference proteome</keyword>
<evidence type="ECO:0000313" key="4">
    <source>
        <dbReference type="Proteomes" id="UP001153321"/>
    </source>
</evidence>
<evidence type="ECO:0000313" key="3">
    <source>
        <dbReference type="EMBL" id="CAH1644277.1"/>
    </source>
</evidence>
<dbReference type="PANTHER" id="PTHR10773:SF19">
    <property type="match status" value="1"/>
</dbReference>
<gene>
    <name evidence="3" type="ORF">SPLIT_LOCUS9631</name>
</gene>
<feature type="coiled-coil region" evidence="1">
    <location>
        <begin position="288"/>
        <end position="315"/>
    </location>
</feature>
<reference evidence="3" key="1">
    <citation type="submission" date="2022-02" db="EMBL/GenBank/DDBJ databases">
        <authorList>
            <person name="King R."/>
        </authorList>
    </citation>
    <scope>NUCLEOTIDE SEQUENCE</scope>
</reference>
<keyword evidence="1" id="KW-0175">Coiled coil</keyword>
<sequence>MSSVGSYGVGDQSIEAPPYSPITPCMNTINCGDGNNAVVEVPSTTPLMAGEMSIEAPAFSPLTPIAIPSLPLPSPMPQMSPKTRELLNVLEGCEDFDSDDSVQDPNYVIDGFAEAYSSDDSSNKSASIITTQVTIHGESSSVKTKNVISTGFHDDGQPQTSSRVDLDQVTAIGEEPMPLEKEIPMNEGIQGRPSKGRKRKFGQMTREERKQRKYKNLSYVNYKKKEIYTEEAHSAGINVLSYPKVKQIFLTKFNLRTKPLNKDTCNKCDFYENKKNLITDEEAKKKIIEEHNAHLKTAEDLKKRLKNDMALAKTDPYTETITYDLEKTLPLPRIPTNIVFYKRQLWMYNMGIHTGSDDQGHCNIWVEGEAGRGSQEVGSCLIKHLSERLKEGVTNLILWSDSCGGQNRNIKLTLMLKAFLNDHPTLQQIFIRFLESGHSFLPNDTDFGKIECALKYQQRVYLPEDYMNTMRTCKKNKPLQVHRMEVKDFLGSANLEKAITNRKTSITGEKISWLKTKEILLKKEAMFSLFMRKNLEDDYEEVDLKKRQRGRQPFISRDMMNLLWPNGKPIAAAKLSDIKSLMHLIPRDAHTFYKNLRGDNNVEDDIDGFGAEPDFEIEYEAEESDAT</sequence>
<evidence type="ECO:0000256" key="2">
    <source>
        <dbReference type="SAM" id="MobiDB-lite"/>
    </source>
</evidence>
<feature type="region of interest" description="Disordered" evidence="2">
    <location>
        <begin position="185"/>
        <end position="209"/>
    </location>
</feature>
<dbReference type="AlphaFoldDB" id="A0A9P0ICJ0"/>
<accession>A0A9P0ICJ0</accession>
<name>A0A9P0ICJ0_SPOLI</name>
<protein>
    <submittedName>
        <fullName evidence="3">Uncharacterized protein</fullName>
    </submittedName>
</protein>
<proteinExistence type="predicted"/>
<organism evidence="3 4">
    <name type="scientific">Spodoptera littoralis</name>
    <name type="common">Egyptian cotton leafworm</name>
    <dbReference type="NCBI Taxonomy" id="7109"/>
    <lineage>
        <taxon>Eukaryota</taxon>
        <taxon>Metazoa</taxon>
        <taxon>Ecdysozoa</taxon>
        <taxon>Arthropoda</taxon>
        <taxon>Hexapoda</taxon>
        <taxon>Insecta</taxon>
        <taxon>Pterygota</taxon>
        <taxon>Neoptera</taxon>
        <taxon>Endopterygota</taxon>
        <taxon>Lepidoptera</taxon>
        <taxon>Glossata</taxon>
        <taxon>Ditrysia</taxon>
        <taxon>Noctuoidea</taxon>
        <taxon>Noctuidae</taxon>
        <taxon>Amphipyrinae</taxon>
        <taxon>Spodoptera</taxon>
    </lineage>
</organism>
<evidence type="ECO:0000256" key="1">
    <source>
        <dbReference type="SAM" id="Coils"/>
    </source>
</evidence>
<dbReference type="PANTHER" id="PTHR10773">
    <property type="entry name" value="DNA-DIRECTED RNA POLYMERASES I, II, AND III SUBUNIT RPABC2"/>
    <property type="match status" value="1"/>
</dbReference>
<dbReference type="EMBL" id="LR824535">
    <property type="protein sequence ID" value="CAH1644277.1"/>
    <property type="molecule type" value="Genomic_DNA"/>
</dbReference>
<dbReference type="Proteomes" id="UP001153321">
    <property type="component" value="Chromosome 4"/>
</dbReference>